<dbReference type="RefSeq" id="WP_175530376.1">
    <property type="nucleotide sequence ID" value="NZ_FNLL01000009.1"/>
</dbReference>
<protein>
    <submittedName>
        <fullName evidence="1">Transposase and inactivated derivatives</fullName>
    </submittedName>
</protein>
<dbReference type="Pfam" id="PF01527">
    <property type="entry name" value="HTH_Tnp_1"/>
    <property type="match status" value="1"/>
</dbReference>
<dbReference type="InterPro" id="IPR002514">
    <property type="entry name" value="Transposase_8"/>
</dbReference>
<dbReference type="GO" id="GO:0003677">
    <property type="term" value="F:DNA binding"/>
    <property type="evidence" value="ECO:0007669"/>
    <property type="project" value="InterPro"/>
</dbReference>
<dbReference type="GO" id="GO:0006313">
    <property type="term" value="P:DNA transposition"/>
    <property type="evidence" value="ECO:0007669"/>
    <property type="project" value="InterPro"/>
</dbReference>
<keyword evidence="2" id="KW-1185">Reference proteome</keyword>
<evidence type="ECO:0000313" key="2">
    <source>
        <dbReference type="Proteomes" id="UP000199608"/>
    </source>
</evidence>
<gene>
    <name evidence="1" type="ORF">SAMN04487931_109202</name>
</gene>
<reference evidence="2" key="1">
    <citation type="submission" date="2016-10" db="EMBL/GenBank/DDBJ databases">
        <authorList>
            <person name="Varghese N."/>
            <person name="Submissions S."/>
        </authorList>
    </citation>
    <scope>NUCLEOTIDE SEQUENCE [LARGE SCALE GENOMIC DNA]</scope>
    <source>
        <strain evidence="2">DSM 3384</strain>
    </source>
</reference>
<proteinExistence type="predicted"/>
<dbReference type="EMBL" id="FNLL01000009">
    <property type="protein sequence ID" value="SDU47967.1"/>
    <property type="molecule type" value="Genomic_DNA"/>
</dbReference>
<dbReference type="Proteomes" id="UP000199608">
    <property type="component" value="Unassembled WGS sequence"/>
</dbReference>
<sequence>MKRKNYSKELKSKVALAAIKGNQTVNEIASEFGIHASLVNRWKKEAIEALPLVFGNSKAKQTKEAEIERDRLYQKVGKLQVELDWLKKNTGHLSAILNLTINRNSF</sequence>
<dbReference type="GO" id="GO:0004803">
    <property type="term" value="F:transposase activity"/>
    <property type="evidence" value="ECO:0007669"/>
    <property type="project" value="InterPro"/>
</dbReference>
<evidence type="ECO:0000313" key="1">
    <source>
        <dbReference type="EMBL" id="SDU47967.1"/>
    </source>
</evidence>
<accession>A0A1H2IUY3</accession>
<dbReference type="SUPFAM" id="SSF46689">
    <property type="entry name" value="Homeodomain-like"/>
    <property type="match status" value="1"/>
</dbReference>
<dbReference type="InterPro" id="IPR009057">
    <property type="entry name" value="Homeodomain-like_sf"/>
</dbReference>
<organism evidence="1 2">
    <name type="scientific">Desulfobacula phenolica</name>
    <dbReference type="NCBI Taxonomy" id="90732"/>
    <lineage>
        <taxon>Bacteria</taxon>
        <taxon>Pseudomonadati</taxon>
        <taxon>Thermodesulfobacteriota</taxon>
        <taxon>Desulfobacteria</taxon>
        <taxon>Desulfobacterales</taxon>
        <taxon>Desulfobacteraceae</taxon>
        <taxon>Desulfobacula</taxon>
    </lineage>
</organism>
<dbReference type="AlphaFoldDB" id="A0A1H2IUY3"/>
<name>A0A1H2IUY3_9BACT</name>